<dbReference type="RefSeq" id="WP_068678660.1">
    <property type="nucleotide sequence ID" value="NZ_LYPA01000021.1"/>
</dbReference>
<dbReference type="Proteomes" id="UP000092024">
    <property type="component" value="Unassembled WGS sequence"/>
</dbReference>
<dbReference type="AlphaFoldDB" id="A0A1A5YUR3"/>
<dbReference type="SUPFAM" id="SSF52540">
    <property type="entry name" value="P-loop containing nucleoside triphosphate hydrolases"/>
    <property type="match status" value="2"/>
</dbReference>
<proteinExistence type="predicted"/>
<dbReference type="Pfam" id="PF03266">
    <property type="entry name" value="NTPase_1"/>
    <property type="match status" value="1"/>
</dbReference>
<organism evidence="1 2">
    <name type="scientific">Paenibacillus oryzae</name>
    <dbReference type="NCBI Taxonomy" id="1844972"/>
    <lineage>
        <taxon>Bacteria</taxon>
        <taxon>Bacillati</taxon>
        <taxon>Bacillota</taxon>
        <taxon>Bacilli</taxon>
        <taxon>Bacillales</taxon>
        <taxon>Paenibacillaceae</taxon>
        <taxon>Paenibacillus</taxon>
    </lineage>
</organism>
<dbReference type="EMBL" id="LYPA01000021">
    <property type="protein sequence ID" value="OBR69125.1"/>
    <property type="molecule type" value="Genomic_DNA"/>
</dbReference>
<dbReference type="Gene3D" id="3.40.50.300">
    <property type="entry name" value="P-loop containing nucleotide triphosphate hydrolases"/>
    <property type="match status" value="2"/>
</dbReference>
<dbReference type="InterPro" id="IPR004948">
    <property type="entry name" value="Nuc-triphosphatase_THEP1"/>
</dbReference>
<name>A0A1A5YUR3_9BACL</name>
<accession>A0A1A5YUR3</accession>
<protein>
    <recommendedName>
        <fullName evidence="3">NACHT domain-containing protein</fullName>
    </recommendedName>
</protein>
<dbReference type="InterPro" id="IPR027417">
    <property type="entry name" value="P-loop_NTPase"/>
</dbReference>
<reference evidence="1 2" key="1">
    <citation type="submission" date="2016-05" db="EMBL/GenBank/DDBJ databases">
        <title>Paenibacillus oryzae. sp. nov., isolated from the rice root.</title>
        <authorList>
            <person name="Zhang J."/>
            <person name="Zhang X."/>
        </authorList>
    </citation>
    <scope>NUCLEOTIDE SEQUENCE [LARGE SCALE GENOMIC DNA]</scope>
    <source>
        <strain evidence="1 2">1DrF-4</strain>
    </source>
</reference>
<dbReference type="STRING" id="1844972.A7K91_19765"/>
<gene>
    <name evidence="1" type="ORF">A7K91_19765</name>
</gene>
<keyword evidence="2" id="KW-1185">Reference proteome</keyword>
<sequence>MEIATHYFARGNTARGAHFLYPSAFQGLEKLFVLTGPPGTGKSTVLRKLADGLVSLDHAVQFFHSPLRPEELDGIICPHLKIGVIDGDACGDLDAIPSIQTIIPYAFENAINSDQLTAGDRTEMEELGVRLESAYNSAYEAFNTALRIHDEWEAFYIEAMDFGKADEIAEEWKDSLFGKLKDEPPVSGRRLFFGAATPKGAFDFIQSLTAPLERRIFIKGRPGSGKSTLLKKLAAAAEEKGVEVQIFHCGFDPNSLDMLIFPTLSTAIFDSTAPHEYFPNRIGDEVLDMYVRTMKPGIDEAYAAELADIKTRYSAKMKQATSFLAEAEALDSRIKALYTAATDFSKVEALLKELESELTAAAKTGG</sequence>
<dbReference type="GO" id="GO:0017111">
    <property type="term" value="F:ribonucleoside triphosphate phosphatase activity"/>
    <property type="evidence" value="ECO:0007669"/>
    <property type="project" value="InterPro"/>
</dbReference>
<comment type="caution">
    <text evidence="1">The sequence shown here is derived from an EMBL/GenBank/DDBJ whole genome shotgun (WGS) entry which is preliminary data.</text>
</comment>
<evidence type="ECO:0008006" key="3">
    <source>
        <dbReference type="Google" id="ProtNLM"/>
    </source>
</evidence>
<dbReference type="OrthoDB" id="9781752at2"/>
<evidence type="ECO:0000313" key="2">
    <source>
        <dbReference type="Proteomes" id="UP000092024"/>
    </source>
</evidence>
<evidence type="ECO:0000313" key="1">
    <source>
        <dbReference type="EMBL" id="OBR69125.1"/>
    </source>
</evidence>